<sequence>MQLLELGLPTLAAHNTAMIAIAADLPPIVASDLFCIHVSTAIEWAALAQDSWADYLAGRKATG</sequence>
<name>A0ABY9IGK4_9ACTN</name>
<reference evidence="1 2" key="1">
    <citation type="submission" date="2023-03" db="EMBL/GenBank/DDBJ databases">
        <title>Isolation and description of six Streptomyces strains from soil environments, able to metabolize different microbial glucans.</title>
        <authorList>
            <person name="Widen T."/>
            <person name="Larsbrink J."/>
        </authorList>
    </citation>
    <scope>NUCLEOTIDE SEQUENCE [LARGE SCALE GENOMIC DNA]</scope>
    <source>
        <strain evidence="1 2">Alt2</strain>
    </source>
</reference>
<protein>
    <submittedName>
        <fullName evidence="1">Uncharacterized protein</fullName>
    </submittedName>
</protein>
<proteinExistence type="predicted"/>
<dbReference type="EMBL" id="CP120988">
    <property type="protein sequence ID" value="WLQ54255.1"/>
    <property type="molecule type" value="Genomic_DNA"/>
</dbReference>
<evidence type="ECO:0000313" key="1">
    <source>
        <dbReference type="EMBL" id="WLQ54255.1"/>
    </source>
</evidence>
<evidence type="ECO:0000313" key="2">
    <source>
        <dbReference type="Proteomes" id="UP001235744"/>
    </source>
</evidence>
<dbReference type="RefSeq" id="WP_306105556.1">
    <property type="nucleotide sequence ID" value="NZ_CP120988.1"/>
</dbReference>
<organism evidence="1 2">
    <name type="scientific">Streptomyces poriferorum</name>
    <dbReference type="NCBI Taxonomy" id="2798799"/>
    <lineage>
        <taxon>Bacteria</taxon>
        <taxon>Bacillati</taxon>
        <taxon>Actinomycetota</taxon>
        <taxon>Actinomycetes</taxon>
        <taxon>Kitasatosporales</taxon>
        <taxon>Streptomycetaceae</taxon>
        <taxon>Streptomyces</taxon>
    </lineage>
</organism>
<keyword evidence="2" id="KW-1185">Reference proteome</keyword>
<dbReference type="Proteomes" id="UP001235744">
    <property type="component" value="Chromosome"/>
</dbReference>
<gene>
    <name evidence="1" type="ORF">P8A19_01840</name>
</gene>
<accession>A0ABY9IGK4</accession>